<keyword evidence="2" id="KW-0472">Membrane</keyword>
<comment type="similarity">
    <text evidence="1 2">Belongs to the peptidase S26 family.</text>
</comment>
<evidence type="ECO:0000313" key="5">
    <source>
        <dbReference type="Proteomes" id="UP000177187"/>
    </source>
</evidence>
<keyword evidence="2" id="KW-0378">Hydrolase</keyword>
<dbReference type="Gene3D" id="2.10.109.10">
    <property type="entry name" value="Umud Fragment, subunit A"/>
    <property type="match status" value="1"/>
</dbReference>
<proteinExistence type="inferred from homology"/>
<comment type="catalytic activity">
    <reaction evidence="2">
        <text>Cleavage of hydrophobic, N-terminal signal or leader sequences from secreted and periplasmic proteins.</text>
        <dbReference type="EC" id="3.4.21.89"/>
    </reaction>
</comment>
<dbReference type="CDD" id="cd06530">
    <property type="entry name" value="S26_SPase_I"/>
    <property type="match status" value="1"/>
</dbReference>
<dbReference type="GO" id="GO:0016020">
    <property type="term" value="C:membrane"/>
    <property type="evidence" value="ECO:0007669"/>
    <property type="project" value="UniProtKB-SubCell"/>
</dbReference>
<dbReference type="STRING" id="1817816.A2Y64_03820"/>
<evidence type="ECO:0000256" key="2">
    <source>
        <dbReference type="RuleBase" id="RU362042"/>
    </source>
</evidence>
<dbReference type="AlphaFoldDB" id="A0A1F5F751"/>
<accession>A0A1F5F751</accession>
<feature type="domain" description="Peptidase S26" evidence="3">
    <location>
        <begin position="14"/>
        <end position="166"/>
    </location>
</feature>
<dbReference type="GO" id="GO:0009003">
    <property type="term" value="F:signal peptidase activity"/>
    <property type="evidence" value="ECO:0007669"/>
    <property type="project" value="UniProtKB-EC"/>
</dbReference>
<evidence type="ECO:0000313" key="4">
    <source>
        <dbReference type="EMBL" id="OGD75460.1"/>
    </source>
</evidence>
<dbReference type="PRINTS" id="PR00727">
    <property type="entry name" value="LEADERPTASE"/>
</dbReference>
<keyword evidence="2" id="KW-0812">Transmembrane</keyword>
<dbReference type="NCBIfam" id="TIGR02227">
    <property type="entry name" value="sigpep_I_bact"/>
    <property type="match status" value="1"/>
</dbReference>
<gene>
    <name evidence="4" type="ORF">A2Y64_03820</name>
</gene>
<dbReference type="InterPro" id="IPR019533">
    <property type="entry name" value="Peptidase_S26"/>
</dbReference>
<keyword evidence="2" id="KW-0645">Protease</keyword>
<dbReference type="PANTHER" id="PTHR43390:SF1">
    <property type="entry name" value="CHLOROPLAST PROCESSING PEPTIDASE"/>
    <property type="match status" value="1"/>
</dbReference>
<dbReference type="EMBL" id="MFAF01000071">
    <property type="protein sequence ID" value="OGD75460.1"/>
    <property type="molecule type" value="Genomic_DNA"/>
</dbReference>
<keyword evidence="2" id="KW-1133">Transmembrane helix</keyword>
<dbReference type="SUPFAM" id="SSF51306">
    <property type="entry name" value="LexA/Signal peptidase"/>
    <property type="match status" value="1"/>
</dbReference>
<dbReference type="Proteomes" id="UP000177187">
    <property type="component" value="Unassembled WGS sequence"/>
</dbReference>
<dbReference type="Pfam" id="PF10502">
    <property type="entry name" value="Peptidase_S26"/>
    <property type="match status" value="1"/>
</dbReference>
<dbReference type="GO" id="GO:0004252">
    <property type="term" value="F:serine-type endopeptidase activity"/>
    <property type="evidence" value="ECO:0007669"/>
    <property type="project" value="InterPro"/>
</dbReference>
<dbReference type="InterPro" id="IPR000223">
    <property type="entry name" value="Pept_S26A_signal_pept_1"/>
</dbReference>
<dbReference type="GO" id="GO:0006465">
    <property type="term" value="P:signal peptide processing"/>
    <property type="evidence" value="ECO:0007669"/>
    <property type="project" value="InterPro"/>
</dbReference>
<evidence type="ECO:0000259" key="3">
    <source>
        <dbReference type="Pfam" id="PF10502"/>
    </source>
</evidence>
<comment type="subcellular location">
    <subcellularLocation>
        <location evidence="2">Membrane</location>
        <topology evidence="2">Single-pass type II membrane protein</topology>
    </subcellularLocation>
</comment>
<dbReference type="InterPro" id="IPR036286">
    <property type="entry name" value="LexA/Signal_pep-like_sf"/>
</dbReference>
<evidence type="ECO:0000256" key="1">
    <source>
        <dbReference type="ARBA" id="ARBA00009370"/>
    </source>
</evidence>
<protein>
    <recommendedName>
        <fullName evidence="2">Signal peptidase I</fullName>
        <ecNumber evidence="2">3.4.21.89</ecNumber>
    </recommendedName>
</protein>
<reference evidence="4 5" key="1">
    <citation type="journal article" date="2016" name="Nat. Commun.">
        <title>Thousands of microbial genomes shed light on interconnected biogeochemical processes in an aquifer system.</title>
        <authorList>
            <person name="Anantharaman K."/>
            <person name="Brown C.T."/>
            <person name="Hug L.A."/>
            <person name="Sharon I."/>
            <person name="Castelle C.J."/>
            <person name="Probst A.J."/>
            <person name="Thomas B.C."/>
            <person name="Singh A."/>
            <person name="Wilkins M.J."/>
            <person name="Karaoz U."/>
            <person name="Brodie E.L."/>
            <person name="Williams K.H."/>
            <person name="Hubbard S.S."/>
            <person name="Banfield J.F."/>
        </authorList>
    </citation>
    <scope>NUCLEOTIDE SEQUENCE [LARGE SCALE GENOMIC DNA]</scope>
</reference>
<sequence length="195" mass="21175">MATGDKTPLYTARRLGQAVLAALVLVVGVRLFLFCPYEVSSHSMTDTLLPGDLVLVDKVVYARAEPSRGDVICFASPMGGGRDFFGRVIALGGETLEIREGLVFIGDARKPLPEPYVGRARREEFGPVVVPEGCLFVMGDNRADARDSRIWGPLDSGLVLGRVVGILFSDDPYAVDKDLGLSGTVRWERTFEAVE</sequence>
<dbReference type="PANTHER" id="PTHR43390">
    <property type="entry name" value="SIGNAL PEPTIDASE I"/>
    <property type="match status" value="1"/>
</dbReference>
<feature type="transmembrane region" description="Helical" evidence="2">
    <location>
        <begin position="15"/>
        <end position="35"/>
    </location>
</feature>
<dbReference type="EC" id="3.4.21.89" evidence="2"/>
<organism evidence="4 5">
    <name type="scientific">Candidatus Coatesbacteria bacterium RBG_13_66_14</name>
    <dbReference type="NCBI Taxonomy" id="1817816"/>
    <lineage>
        <taxon>Bacteria</taxon>
        <taxon>Candidatus Coatesiibacteriota</taxon>
    </lineage>
</organism>
<comment type="caution">
    <text evidence="4">The sequence shown here is derived from an EMBL/GenBank/DDBJ whole genome shotgun (WGS) entry which is preliminary data.</text>
</comment>
<name>A0A1F5F751_9BACT</name>